<sequence length="217" mass="23356">MEEDSTATTAPTPARTRNRRGEGARLREDIVAAAVELLEETGDESAITLRSVARRVGIAAPSIYRHFPDQPAIMLAVAQQAFAELEAQLRAALDAADDDPRQRLFAVCNAYLTFAEDHPGRYRTMFGGLWMPDLSEGTLTDTDISSLGDANLALLRGALGDCVAAGRATSTDLVADSVALWLGLHGLAHQRSVTVAFPWPPDIAERIITTLAHLHGE</sequence>
<evidence type="ECO:0000313" key="2">
    <source>
        <dbReference type="Proteomes" id="UP001377168"/>
    </source>
</evidence>
<organism evidence="1 2">
    <name type="scientific">Streptomyces achmelvichensis</name>
    <dbReference type="NCBI Taxonomy" id="3134111"/>
    <lineage>
        <taxon>Bacteria</taxon>
        <taxon>Bacillati</taxon>
        <taxon>Actinomycetota</taxon>
        <taxon>Actinomycetes</taxon>
        <taxon>Kitasatosporales</taxon>
        <taxon>Streptomycetaceae</taxon>
        <taxon>Streptomyces</taxon>
    </lineage>
</organism>
<accession>A0ACC6PMX8</accession>
<dbReference type="EMBL" id="JBBKAJ010000022">
    <property type="protein sequence ID" value="MEJ8632713.1"/>
    <property type="molecule type" value="Genomic_DNA"/>
</dbReference>
<reference evidence="1" key="1">
    <citation type="submission" date="2024-03" db="EMBL/GenBank/DDBJ databases">
        <title>Novel Streptomyces species of biotechnological and ecological value are a feature of Machair soil.</title>
        <authorList>
            <person name="Prole J.R."/>
            <person name="Goodfellow M."/>
            <person name="Allenby N."/>
            <person name="Ward A.C."/>
        </authorList>
    </citation>
    <scope>NUCLEOTIDE SEQUENCE</scope>
    <source>
        <strain evidence="1">MS2.AVA.5</strain>
    </source>
</reference>
<protein>
    <submittedName>
        <fullName evidence="1">TetR/AcrR family transcriptional regulator</fullName>
    </submittedName>
</protein>
<name>A0ACC6PMX8_9ACTN</name>
<gene>
    <name evidence="1" type="ORF">WKI67_04820</name>
</gene>
<evidence type="ECO:0000313" key="1">
    <source>
        <dbReference type="EMBL" id="MEJ8632713.1"/>
    </source>
</evidence>
<proteinExistence type="predicted"/>
<dbReference type="Proteomes" id="UP001377168">
    <property type="component" value="Unassembled WGS sequence"/>
</dbReference>
<keyword evidence="2" id="KW-1185">Reference proteome</keyword>
<comment type="caution">
    <text evidence="1">The sequence shown here is derived from an EMBL/GenBank/DDBJ whole genome shotgun (WGS) entry which is preliminary data.</text>
</comment>